<keyword evidence="1" id="KW-0732">Signal</keyword>
<evidence type="ECO:0000256" key="1">
    <source>
        <dbReference type="SAM" id="SignalP"/>
    </source>
</evidence>
<comment type="caution">
    <text evidence="2">The sequence shown here is derived from an EMBL/GenBank/DDBJ whole genome shotgun (WGS) entry which is preliminary data.</text>
</comment>
<organism evidence="2 3">
    <name type="scientific">Chaetoceros tenuissimus</name>
    <dbReference type="NCBI Taxonomy" id="426638"/>
    <lineage>
        <taxon>Eukaryota</taxon>
        <taxon>Sar</taxon>
        <taxon>Stramenopiles</taxon>
        <taxon>Ochrophyta</taxon>
        <taxon>Bacillariophyta</taxon>
        <taxon>Coscinodiscophyceae</taxon>
        <taxon>Chaetocerotophycidae</taxon>
        <taxon>Chaetocerotales</taxon>
        <taxon>Chaetocerotaceae</taxon>
        <taxon>Chaetoceros</taxon>
    </lineage>
</organism>
<evidence type="ECO:0000313" key="2">
    <source>
        <dbReference type="EMBL" id="GFH57701.1"/>
    </source>
</evidence>
<protein>
    <submittedName>
        <fullName evidence="2">Uncharacterized protein</fullName>
    </submittedName>
</protein>
<reference evidence="2 3" key="1">
    <citation type="journal article" date="2021" name="Sci. Rep.">
        <title>The genome of the diatom Chaetoceros tenuissimus carries an ancient integrated fragment of an extant virus.</title>
        <authorList>
            <person name="Hongo Y."/>
            <person name="Kimura K."/>
            <person name="Takaki Y."/>
            <person name="Yoshida Y."/>
            <person name="Baba S."/>
            <person name="Kobayashi G."/>
            <person name="Nagasaki K."/>
            <person name="Hano T."/>
            <person name="Tomaru Y."/>
        </authorList>
    </citation>
    <scope>NUCLEOTIDE SEQUENCE [LARGE SCALE GENOMIC DNA]</scope>
    <source>
        <strain evidence="2 3">NIES-3715</strain>
    </source>
</reference>
<sequence length="103" mass="11223">MNRYTFILLVHTLSFPEVALSNLDGDGNRKLASRVEITNRPCIGLLRPETVNIGGKKGQSKMFCETSNGELYGLGLGLGYRSITLEHATTGPTMTPLHWGGQC</sequence>
<dbReference type="AlphaFoldDB" id="A0AAD3D4G8"/>
<dbReference type="Proteomes" id="UP001054902">
    <property type="component" value="Unassembled WGS sequence"/>
</dbReference>
<feature type="signal peptide" evidence="1">
    <location>
        <begin position="1"/>
        <end position="21"/>
    </location>
</feature>
<gene>
    <name evidence="2" type="ORF">CTEN210_14177</name>
</gene>
<evidence type="ECO:0000313" key="3">
    <source>
        <dbReference type="Proteomes" id="UP001054902"/>
    </source>
</evidence>
<proteinExistence type="predicted"/>
<feature type="chain" id="PRO_5041981278" evidence="1">
    <location>
        <begin position="22"/>
        <end position="103"/>
    </location>
</feature>
<accession>A0AAD3D4G8</accession>
<keyword evidence="3" id="KW-1185">Reference proteome</keyword>
<dbReference type="EMBL" id="BLLK01000058">
    <property type="protein sequence ID" value="GFH57701.1"/>
    <property type="molecule type" value="Genomic_DNA"/>
</dbReference>
<name>A0AAD3D4G8_9STRA</name>